<feature type="region of interest" description="Disordered" evidence="4">
    <location>
        <begin position="1"/>
        <end position="51"/>
    </location>
</feature>
<dbReference type="Pfam" id="PF21999">
    <property type="entry name" value="IMS_HHH_1"/>
    <property type="match status" value="1"/>
</dbReference>
<dbReference type="Gene3D" id="1.10.150.20">
    <property type="entry name" value="5' to 3' exonuclease, C-terminal subdomain"/>
    <property type="match status" value="1"/>
</dbReference>
<reference evidence="6" key="1">
    <citation type="journal article" date="2020" name="Nat. Ecol. Evol.">
        <title>Deeply conserved synteny resolves early events in vertebrate evolution.</title>
        <authorList>
            <person name="Simakov O."/>
            <person name="Marletaz F."/>
            <person name="Yue J.X."/>
            <person name="O'Connell B."/>
            <person name="Jenkins J."/>
            <person name="Brandt A."/>
            <person name="Calef R."/>
            <person name="Tung C.H."/>
            <person name="Huang T.K."/>
            <person name="Schmutz J."/>
            <person name="Satoh N."/>
            <person name="Yu J.K."/>
            <person name="Putnam N.H."/>
            <person name="Green R.E."/>
            <person name="Rokhsar D.S."/>
        </authorList>
    </citation>
    <scope>NUCLEOTIDE SEQUENCE [LARGE SCALE GENOMIC DNA]</scope>
    <source>
        <strain evidence="6">S238N-H82</strain>
    </source>
</reference>
<gene>
    <name evidence="7 8 9 10" type="primary">LOC118410468</name>
</gene>
<dbReference type="PROSITE" id="PS50173">
    <property type="entry name" value="UMUC"/>
    <property type="match status" value="1"/>
</dbReference>
<proteinExistence type="inferred from homology"/>
<feature type="region of interest" description="Disordered" evidence="4">
    <location>
        <begin position="539"/>
        <end position="560"/>
    </location>
</feature>
<dbReference type="InterPro" id="IPR043128">
    <property type="entry name" value="Rev_trsase/Diguanyl_cyclase"/>
</dbReference>
<protein>
    <submittedName>
        <fullName evidence="7 8">DNA polymerase iota-like isoform X1</fullName>
    </submittedName>
</protein>
<dbReference type="PANTHER" id="PTHR46404:SF1">
    <property type="entry name" value="DNA POLYMERASE IOTA"/>
    <property type="match status" value="1"/>
</dbReference>
<dbReference type="SUPFAM" id="SSF100879">
    <property type="entry name" value="Lesion bypass DNA polymerase (Y-family), little finger domain"/>
    <property type="match status" value="1"/>
</dbReference>
<reference evidence="7 8" key="2">
    <citation type="submission" date="2025-04" db="UniProtKB">
        <authorList>
            <consortium name="RefSeq"/>
        </authorList>
    </citation>
    <scope>IDENTIFICATION</scope>
    <source>
        <strain evidence="7 8">S238N-H82</strain>
        <tissue evidence="7 8">Testes</tissue>
    </source>
</reference>
<feature type="compositionally biased region" description="Acidic residues" evidence="4">
    <location>
        <begin position="12"/>
        <end position="31"/>
    </location>
</feature>
<evidence type="ECO:0000313" key="9">
    <source>
        <dbReference type="RefSeq" id="XP_035668096.1"/>
    </source>
</evidence>
<feature type="compositionally biased region" description="Polar residues" evidence="4">
    <location>
        <begin position="539"/>
        <end position="554"/>
    </location>
</feature>
<dbReference type="GO" id="GO:0019985">
    <property type="term" value="P:translesion synthesis"/>
    <property type="evidence" value="ECO:0000318"/>
    <property type="project" value="GO_Central"/>
</dbReference>
<dbReference type="SUPFAM" id="SSF56672">
    <property type="entry name" value="DNA/RNA polymerases"/>
    <property type="match status" value="1"/>
</dbReference>
<dbReference type="RefSeq" id="XP_035668097.1">
    <property type="nucleotide sequence ID" value="XM_035812204.1"/>
</dbReference>
<dbReference type="RefSeq" id="XP_035668096.1">
    <property type="nucleotide sequence ID" value="XM_035812203.1"/>
</dbReference>
<evidence type="ECO:0000256" key="2">
    <source>
        <dbReference type="ARBA" id="ARBA00022634"/>
    </source>
</evidence>
<dbReference type="OrthoDB" id="447129at2759"/>
<dbReference type="FunFam" id="3.30.1490.100:FF:000003">
    <property type="entry name" value="Polymerase (DNA directed) iota"/>
    <property type="match status" value="1"/>
</dbReference>
<feature type="compositionally biased region" description="Polar residues" evidence="4">
    <location>
        <begin position="660"/>
        <end position="671"/>
    </location>
</feature>
<dbReference type="GO" id="GO:0003887">
    <property type="term" value="F:DNA-directed DNA polymerase activity"/>
    <property type="evidence" value="ECO:0000318"/>
    <property type="project" value="GO_Central"/>
</dbReference>
<keyword evidence="3" id="KW-0808">Transferase</keyword>
<evidence type="ECO:0000256" key="1">
    <source>
        <dbReference type="ARBA" id="ARBA00010945"/>
    </source>
</evidence>
<dbReference type="GO" id="GO:0006281">
    <property type="term" value="P:DNA repair"/>
    <property type="evidence" value="ECO:0007669"/>
    <property type="project" value="InterPro"/>
</dbReference>
<dbReference type="InterPro" id="IPR053848">
    <property type="entry name" value="IMS_HHH_1"/>
</dbReference>
<feature type="region of interest" description="Disordered" evidence="4">
    <location>
        <begin position="735"/>
        <end position="771"/>
    </location>
</feature>
<dbReference type="Gene3D" id="3.30.70.270">
    <property type="match status" value="1"/>
</dbReference>
<feature type="region of interest" description="Disordered" evidence="4">
    <location>
        <begin position="474"/>
        <end position="501"/>
    </location>
</feature>
<evidence type="ECO:0000259" key="5">
    <source>
        <dbReference type="PROSITE" id="PS50173"/>
    </source>
</evidence>
<dbReference type="GO" id="GO:0003684">
    <property type="term" value="F:damaged DNA binding"/>
    <property type="evidence" value="ECO:0007669"/>
    <property type="project" value="InterPro"/>
</dbReference>
<evidence type="ECO:0000313" key="7">
    <source>
        <dbReference type="RefSeq" id="XP_035668094.1"/>
    </source>
</evidence>
<feature type="compositionally biased region" description="Polar residues" evidence="4">
    <location>
        <begin position="489"/>
        <end position="501"/>
    </location>
</feature>
<feature type="domain" description="UmuC" evidence="5">
    <location>
        <begin position="70"/>
        <end position="281"/>
    </location>
</feature>
<evidence type="ECO:0000313" key="6">
    <source>
        <dbReference type="Proteomes" id="UP000001554"/>
    </source>
</evidence>
<dbReference type="PANTHER" id="PTHR46404">
    <property type="entry name" value="DNA POLYMERASE IOTA"/>
    <property type="match status" value="1"/>
</dbReference>
<dbReference type="FunFam" id="3.40.1170.60:FF:000021">
    <property type="entry name" value="DNA polymerase IV"/>
    <property type="match status" value="1"/>
</dbReference>
<dbReference type="KEGG" id="bfo:118410468"/>
<dbReference type="InterPro" id="IPR025527">
    <property type="entry name" value="HUWE1/Rev1_UBM"/>
</dbReference>
<dbReference type="RefSeq" id="XP_035668095.1">
    <property type="nucleotide sequence ID" value="XM_035812202.1"/>
</dbReference>
<dbReference type="FunFam" id="3.30.70.270:FF:000013">
    <property type="entry name" value="Polymerase (DNA directed) iota"/>
    <property type="match status" value="1"/>
</dbReference>
<dbReference type="Gene3D" id="6.10.250.1630">
    <property type="match status" value="2"/>
</dbReference>
<evidence type="ECO:0000313" key="10">
    <source>
        <dbReference type="RefSeq" id="XP_035668097.1"/>
    </source>
</evidence>
<organism evidence="6 9">
    <name type="scientific">Branchiostoma floridae</name>
    <name type="common">Florida lancelet</name>
    <name type="synonym">Amphioxus</name>
    <dbReference type="NCBI Taxonomy" id="7739"/>
    <lineage>
        <taxon>Eukaryota</taxon>
        <taxon>Metazoa</taxon>
        <taxon>Chordata</taxon>
        <taxon>Cephalochordata</taxon>
        <taxon>Leptocardii</taxon>
        <taxon>Amphioxiformes</taxon>
        <taxon>Branchiostomatidae</taxon>
        <taxon>Branchiostoma</taxon>
    </lineage>
</organism>
<dbReference type="Gene3D" id="3.40.1170.60">
    <property type="match status" value="1"/>
</dbReference>
<dbReference type="Proteomes" id="UP000001554">
    <property type="component" value="Chromosome 2"/>
</dbReference>
<dbReference type="GeneID" id="118410468"/>
<keyword evidence="2" id="KW-0237">DNA synthesis</keyword>
<accession>A0A9J7KQ33</accession>
<evidence type="ECO:0000256" key="4">
    <source>
        <dbReference type="SAM" id="MobiDB-lite"/>
    </source>
</evidence>
<dbReference type="InterPro" id="IPR001126">
    <property type="entry name" value="UmuC"/>
</dbReference>
<feature type="region of interest" description="Disordered" evidence="4">
    <location>
        <begin position="606"/>
        <end position="627"/>
    </location>
</feature>
<evidence type="ECO:0000313" key="8">
    <source>
        <dbReference type="RefSeq" id="XP_035668095.1"/>
    </source>
</evidence>
<dbReference type="RefSeq" id="XP_035668094.1">
    <property type="nucleotide sequence ID" value="XM_035812201.1"/>
</dbReference>
<dbReference type="Pfam" id="PF11799">
    <property type="entry name" value="IMS_C"/>
    <property type="match status" value="1"/>
</dbReference>
<dbReference type="Pfam" id="PF00817">
    <property type="entry name" value="IMS"/>
    <property type="match status" value="1"/>
</dbReference>
<sequence length="771" mass="85572">MASSWKRKYDEIADNGDDGTEEEEEDAEEDWGASMDDNTQGQHVHVPDKRQRTLSTSLHSLGEEDTSRVIVHIDVDCFYAQVEMIRDPSLRDKPLGIQQKYIVVTCNYVARKHGVTKLMGIKQAKELCPELVLVKGEDLTHYREMSYRITETLQKFSPLVERLGFDENFVDVTETVEARVKSAFSPQLNGHIFPEIEIEDDSMKDERHKRLACGSQIAAEIREALHSDLGITCCAGIAHNKLLAKLVAGQHKPNQQTSLLPGGVGKLMGTLKTARNIPGIGSRTFKRLQTLGISTVQELQDAPADTLQAEFGSQTAQVMQQLCRGVDPSPVTPTGPPQTISDEDSFKKCGSFQDAKKRMTGLLQSLMKRLKGDGRFPHVLRVTVRKLSASNKWTNRESRQCAIPSHLFGTQGDENKAEETISKLLDLCVVLFCKMVDVNHPFHLTLINICFAKLEARSKQSASIKNFFQNEPTSAQILKKNPSPKKAPEQSQTPQRKSSRSFIESFFKPQQKSLSFSETPNMSYLTNTVHHAPYTCTTTDQQNTEATPSTSFQPDFTAKNKDARNSSVETDFAAESCCNSDHIPCSKLNDTSSIRTLSSKQGMISSALKKEPNTTSRVRTLPSGIDPEVFSQLPPEIQKEICANYQETGDAYRTSTSIQSLNQGHQNTHVETPSFCDNPPCIEGQRDSTEEVGETSGCAKSESGTAEGIALPPDIDPAVFSELPTEMKAELLKSWQRKNSLSDSAQTDRRPQARKTGKSPSIAKYFKKTNS</sequence>
<dbReference type="AlphaFoldDB" id="A0A9J7KQ33"/>
<name>A0A9J7KQ33_BRAFL</name>
<evidence type="ECO:0000256" key="3">
    <source>
        <dbReference type="ARBA" id="ARBA00022679"/>
    </source>
</evidence>
<feature type="region of interest" description="Disordered" evidence="4">
    <location>
        <begin position="660"/>
        <end position="717"/>
    </location>
</feature>
<keyword evidence="6" id="KW-1185">Reference proteome</keyword>
<dbReference type="Pfam" id="PF14377">
    <property type="entry name" value="UBM"/>
    <property type="match status" value="2"/>
</dbReference>
<dbReference type="Gene3D" id="3.30.1490.100">
    <property type="entry name" value="DNA polymerase, Y-family, little finger domain"/>
    <property type="match status" value="1"/>
</dbReference>
<dbReference type="PIRSF" id="PIRSF036603">
    <property type="entry name" value="DPol_eta"/>
    <property type="match status" value="1"/>
</dbReference>
<dbReference type="InterPro" id="IPR043502">
    <property type="entry name" value="DNA/RNA_pol_sf"/>
</dbReference>
<dbReference type="InterPro" id="IPR017961">
    <property type="entry name" value="DNA_pol_Y-fam_little_finger"/>
</dbReference>
<comment type="similarity">
    <text evidence="1">Belongs to the DNA polymerase type-Y family.</text>
</comment>
<dbReference type="InterPro" id="IPR036775">
    <property type="entry name" value="DNA_pol_Y-fam_lit_finger_sf"/>
</dbReference>